<sequence>MIELKRLKLINWHNFENVTFDCARLTYMIGVNAVGKTTILDAIRYCLTTNRNFNALGNKKSGRTLQGSVHAKQRGENAYRRPGRTVAYIGAEFWDTVKRTNFVIAVRVESEGPMQELHPGDQTWYISEDGITLEKLPFLDPRTGAPSAKEDFKPAVGRLSYTRSPSEARDRICRALGIGRASSPLGKKFNEVFQMGTSMDEIPNFREFLYQYILPQPELDLEALQGDRVELENLHAVLAEAQTRAAALEQIVAYGREAAAKETDALVNRGAALLARAEADAGEDASWQSHLDAGRRQLADLNAKYEAAKNAEAEARRAYLAAHGAAGDSGAGRALDALTEELARKKSALDAAARTRNGLEATADTITGLLTQLNRSGFAVEKELWPQRLTEEHLPALTEALARIEKPLEEQYFAARQASADLAKEQEALRAELNAVSGGKWVYPHGDAATKVRDAVNAELKSRGMTADAKIFCELLTVADESWQDCVEACLGDRRFDILVPPAHYAAAKSAFVALGDRVGPISLLDTPGIRKADRHAETAPADSLAAQVTSENPLAAQYADTILRRIVCCDTPDTLEHFPDSATRDLLRHHPFRLERLRRPQRYIGLDARRERADALEAQLAAQADRCREAAQTEKTLKSAYDQYQNVLRGHALEQLAELWASRAALDAARADYAAQEQKLADCRENPMLQQLYREEEAREAAWETARKAVEQVGGDIRVCEKQIASCEAEQGKAVETAAQSREAAEAFFAQHPLLEPLAQERKKGLMTGGRTARAAAQTAEKAQTRLDDALRAYLTSTLEPAQRDYNEHYVCDYPLGLAGVEQYRAQHDSLVRIDLERYAARLEQAQRDCKDRFRKDILFRMKDDIFNARRQFRELNKVMEQLTYGEEVYRFELEPSRDPQLAAFYQVIVDKGNQQMTDGDSLDNLAATADPVYERQVNALMEKIMADVDENTRARQEGRTTSGATLSDYVDYRTYLDYDIKVTNTVSGQQAYLSRVSRDSSGGENQAPFYVAICASLLQIYQKSENSIRLVLLDEAFSKMTSDRIRPMMELFRRLQLQVLLISTVEKSTAIQPYCDITYSIVRHGDANAIAPFYRAGILADAPEKETEYE</sequence>
<evidence type="ECO:0000256" key="1">
    <source>
        <dbReference type="SAM" id="Coils"/>
    </source>
</evidence>
<dbReference type="GO" id="GO:0006302">
    <property type="term" value="P:double-strand break repair"/>
    <property type="evidence" value="ECO:0007669"/>
    <property type="project" value="TreeGrafter"/>
</dbReference>
<dbReference type="Pfam" id="PF13558">
    <property type="entry name" value="SbcC_Walker_B"/>
    <property type="match status" value="1"/>
</dbReference>
<dbReference type="Proteomes" id="UP000223709">
    <property type="component" value="Chromosome"/>
</dbReference>
<evidence type="ECO:0000313" key="2">
    <source>
        <dbReference type="EMBL" id="ATL90258.1"/>
    </source>
</evidence>
<dbReference type="RefSeq" id="WP_098924050.1">
    <property type="nucleotide sequence ID" value="NZ_CP023819.1"/>
</dbReference>
<organism evidence="2 3">
    <name type="scientific">Faecalibacterium prausnitzii</name>
    <dbReference type="NCBI Taxonomy" id="853"/>
    <lineage>
        <taxon>Bacteria</taxon>
        <taxon>Bacillati</taxon>
        <taxon>Bacillota</taxon>
        <taxon>Clostridia</taxon>
        <taxon>Eubacteriales</taxon>
        <taxon>Oscillospiraceae</taxon>
        <taxon>Faecalibacterium</taxon>
    </lineage>
</organism>
<dbReference type="Pfam" id="PF13555">
    <property type="entry name" value="AAA_29"/>
    <property type="match status" value="1"/>
</dbReference>
<accession>A0A291TAX6</accession>
<keyword evidence="1" id="KW-0175">Coiled coil</keyword>
<feature type="coiled-coil region" evidence="1">
    <location>
        <begin position="291"/>
        <end position="355"/>
    </location>
</feature>
<dbReference type="AlphaFoldDB" id="A0A291TAX6"/>
<dbReference type="InterPro" id="IPR027417">
    <property type="entry name" value="P-loop_NTPase"/>
</dbReference>
<feature type="coiled-coil region" evidence="1">
    <location>
        <begin position="607"/>
        <end position="634"/>
    </location>
</feature>
<proteinExistence type="predicted"/>
<dbReference type="GO" id="GO:0000731">
    <property type="term" value="P:DNA synthesis involved in DNA repair"/>
    <property type="evidence" value="ECO:0007669"/>
    <property type="project" value="TreeGrafter"/>
</dbReference>
<reference evidence="2 3" key="1">
    <citation type="submission" date="2017-10" db="EMBL/GenBank/DDBJ databases">
        <title>Complete Genome Sequence of Faecalibacterium prausnitzii isolated from the gut of healthy adult Indian.</title>
        <authorList>
            <person name="Bag S."/>
            <person name="Ghosh T.S."/>
            <person name="Das B."/>
        </authorList>
    </citation>
    <scope>NUCLEOTIDE SEQUENCE [LARGE SCALE GENOMIC DNA]</scope>
    <source>
        <strain evidence="2 3">Indica</strain>
    </source>
</reference>
<dbReference type="PANTHER" id="PTHR32182:SF0">
    <property type="entry name" value="DNA REPLICATION AND REPAIR PROTEIN RECF"/>
    <property type="match status" value="1"/>
</dbReference>
<evidence type="ECO:0008006" key="4">
    <source>
        <dbReference type="Google" id="ProtNLM"/>
    </source>
</evidence>
<dbReference type="EMBL" id="CP023819">
    <property type="protein sequence ID" value="ATL90258.1"/>
    <property type="molecule type" value="Genomic_DNA"/>
</dbReference>
<evidence type="ECO:0000313" key="3">
    <source>
        <dbReference type="Proteomes" id="UP000223709"/>
    </source>
</evidence>
<dbReference type="Gene3D" id="3.40.50.300">
    <property type="entry name" value="P-loop containing nucleotide triphosphate hydrolases"/>
    <property type="match status" value="2"/>
</dbReference>
<protein>
    <recommendedName>
        <fullName evidence="4">SMC hinge domain-containing protein</fullName>
    </recommendedName>
</protein>
<dbReference type="SUPFAM" id="SSF52540">
    <property type="entry name" value="P-loop containing nucleoside triphosphate hydrolases"/>
    <property type="match status" value="1"/>
</dbReference>
<dbReference type="PANTHER" id="PTHR32182">
    <property type="entry name" value="DNA REPLICATION AND REPAIR PROTEIN RECF"/>
    <property type="match status" value="1"/>
</dbReference>
<name>A0A291TAX6_9FIRM</name>
<gene>
    <name evidence="2" type="ORF">CRH10_08075</name>
</gene>